<dbReference type="Pfam" id="PF02470">
    <property type="entry name" value="MlaD"/>
    <property type="match status" value="1"/>
</dbReference>
<keyword evidence="1" id="KW-0472">Membrane</keyword>
<evidence type="ECO:0000259" key="2">
    <source>
        <dbReference type="Pfam" id="PF02470"/>
    </source>
</evidence>
<dbReference type="InterPro" id="IPR005693">
    <property type="entry name" value="Mce"/>
</dbReference>
<keyword evidence="5" id="KW-1185">Reference proteome</keyword>
<dbReference type="Pfam" id="PF11887">
    <property type="entry name" value="Mce4_CUP1"/>
    <property type="match status" value="1"/>
</dbReference>
<sequence length="400" mass="42107">MSGAFATKPRRDLARAAAIVCVLGLVLATALWWLLREPNAKRYTAVFTGVVGLYADNDVRVLGVKVGAVDRVTPRGDVVEVELLVDRTVEVPADAQAVIVAPSLVSDRYVQLAPAHTGGEVMRAGTVIPRERTATPLEVDDLYASLNRVSTDLGPNGANQDGALSDLLDTLAKNLDGNGQAINDTVTQLGKLSGTLSGNSDDLFATVRNLQEFTSTLAASDDQVRRFNEQLAEAAKFLAGERGNLSATVNQLSVALGQVQGFINDNRGRIKSNMDKLAAVTQVLVEQRAALAETLDVAPLALSNVVNSYNAASGTLDARANLNELAQPPIVTVCKLVRQGTTAPLPPTLADLCDRLAPVVRGLVPLESPAQVIDGLRNGKLPSLPLPLAGQVYASQGGGR</sequence>
<dbReference type="InterPro" id="IPR052336">
    <property type="entry name" value="MlaD_Phospholipid_Transporter"/>
</dbReference>
<organism evidence="4 5">
    <name type="scientific">Actinokineospora iranica</name>
    <dbReference type="NCBI Taxonomy" id="1271860"/>
    <lineage>
        <taxon>Bacteria</taxon>
        <taxon>Bacillati</taxon>
        <taxon>Actinomycetota</taxon>
        <taxon>Actinomycetes</taxon>
        <taxon>Pseudonocardiales</taxon>
        <taxon>Pseudonocardiaceae</taxon>
        <taxon>Actinokineospora</taxon>
    </lineage>
</organism>
<evidence type="ECO:0000313" key="4">
    <source>
        <dbReference type="EMBL" id="SDD46387.1"/>
    </source>
</evidence>
<proteinExistence type="predicted"/>
<gene>
    <name evidence="4" type="ORF">SAMN05216174_111155</name>
</gene>
<dbReference type="PANTHER" id="PTHR33371">
    <property type="entry name" value="INTERMEMBRANE PHOSPHOLIPID TRANSPORT SYSTEM BINDING PROTEIN MLAD-RELATED"/>
    <property type="match status" value="1"/>
</dbReference>
<evidence type="ECO:0000259" key="3">
    <source>
        <dbReference type="Pfam" id="PF11887"/>
    </source>
</evidence>
<dbReference type="OrthoDB" id="4516955at2"/>
<feature type="transmembrane region" description="Helical" evidence="1">
    <location>
        <begin position="12"/>
        <end position="35"/>
    </location>
</feature>
<accession>A0A1G6V097</accession>
<feature type="domain" description="Mce/MlaD" evidence="2">
    <location>
        <begin position="40"/>
        <end position="114"/>
    </location>
</feature>
<reference evidence="5" key="1">
    <citation type="submission" date="2016-10" db="EMBL/GenBank/DDBJ databases">
        <authorList>
            <person name="Varghese N."/>
            <person name="Submissions S."/>
        </authorList>
    </citation>
    <scope>NUCLEOTIDE SEQUENCE [LARGE SCALE GENOMIC DNA]</scope>
    <source>
        <strain evidence="5">IBRC-M 10403</strain>
    </source>
</reference>
<name>A0A1G6V097_9PSEU</name>
<dbReference type="PANTHER" id="PTHR33371:SF4">
    <property type="entry name" value="INTERMEMBRANE PHOSPHOLIPID TRANSPORT SYSTEM BINDING PROTEIN MLAD"/>
    <property type="match status" value="1"/>
</dbReference>
<dbReference type="NCBIfam" id="TIGR00996">
    <property type="entry name" value="Mtu_fam_mce"/>
    <property type="match status" value="1"/>
</dbReference>
<dbReference type="EMBL" id="FMZZ01000011">
    <property type="protein sequence ID" value="SDD46387.1"/>
    <property type="molecule type" value="Genomic_DNA"/>
</dbReference>
<feature type="domain" description="Mammalian cell entry C-terminal" evidence="3">
    <location>
        <begin position="121"/>
        <end position="314"/>
    </location>
</feature>
<dbReference type="STRING" id="1271860.SAMN05216174_111155"/>
<dbReference type="AlphaFoldDB" id="A0A1G6V097"/>
<dbReference type="RefSeq" id="WP_091454057.1">
    <property type="nucleotide sequence ID" value="NZ_FMZZ01000011.1"/>
</dbReference>
<dbReference type="Proteomes" id="UP000199501">
    <property type="component" value="Unassembled WGS sequence"/>
</dbReference>
<evidence type="ECO:0000256" key="1">
    <source>
        <dbReference type="SAM" id="Phobius"/>
    </source>
</evidence>
<dbReference type="InterPro" id="IPR024516">
    <property type="entry name" value="Mce_C"/>
</dbReference>
<dbReference type="GO" id="GO:0005576">
    <property type="term" value="C:extracellular region"/>
    <property type="evidence" value="ECO:0007669"/>
    <property type="project" value="TreeGrafter"/>
</dbReference>
<protein>
    <submittedName>
        <fullName evidence="4">Virulence factor Mce family protein</fullName>
    </submittedName>
</protein>
<keyword evidence="1" id="KW-1133">Transmembrane helix</keyword>
<dbReference type="InterPro" id="IPR003399">
    <property type="entry name" value="Mce/MlaD"/>
</dbReference>
<keyword evidence="1" id="KW-0812">Transmembrane</keyword>
<evidence type="ECO:0000313" key="5">
    <source>
        <dbReference type="Proteomes" id="UP000199501"/>
    </source>
</evidence>